<keyword evidence="5" id="KW-1185">Reference proteome</keyword>
<dbReference type="GO" id="GO:0008270">
    <property type="term" value="F:zinc ion binding"/>
    <property type="evidence" value="ECO:0007669"/>
    <property type="project" value="UniProtKB-KW"/>
</dbReference>
<reference evidence="4 5" key="1">
    <citation type="submission" date="2017-12" db="EMBL/GenBank/DDBJ databases">
        <authorList>
            <consortium name="DOE Joint Genome Institute"/>
            <person name="Haridas S."/>
            <person name="Kjaerbolling I."/>
            <person name="Vesth T.C."/>
            <person name="Frisvad J.C."/>
            <person name="Nybo J.L."/>
            <person name="Theobald S."/>
            <person name="Kuo A."/>
            <person name="Bowyer P."/>
            <person name="Matsuda Y."/>
            <person name="Mondo S."/>
            <person name="Lyhne E.K."/>
            <person name="Kogle M.E."/>
            <person name="Clum A."/>
            <person name="Lipzen A."/>
            <person name="Salamov A."/>
            <person name="Ngan C.Y."/>
            <person name="Daum C."/>
            <person name="Chiniquy J."/>
            <person name="Barry K."/>
            <person name="LaButti K."/>
            <person name="Simmons B.A."/>
            <person name="Magnuson J.K."/>
            <person name="Mortensen U.H."/>
            <person name="Larsen T.O."/>
            <person name="Grigoriev I.V."/>
            <person name="Baker S.E."/>
            <person name="Andersen M.R."/>
            <person name="Nordberg H.P."/>
            <person name="Cantor M.N."/>
            <person name="Hua S.X."/>
        </authorList>
    </citation>
    <scope>NUCLEOTIDE SEQUENCE [LARGE SCALE GENOMIC DNA]</scope>
    <source>
        <strain evidence="4 5">CBS 102.13</strain>
    </source>
</reference>
<feature type="compositionally biased region" description="Basic residues" evidence="2">
    <location>
        <begin position="1"/>
        <end position="10"/>
    </location>
</feature>
<dbReference type="InterPro" id="IPR007527">
    <property type="entry name" value="Znf_SWIM"/>
</dbReference>
<organism evidence="4 5">
    <name type="scientific">Aspergillus candidus</name>
    <dbReference type="NCBI Taxonomy" id="41067"/>
    <lineage>
        <taxon>Eukaryota</taxon>
        <taxon>Fungi</taxon>
        <taxon>Dikarya</taxon>
        <taxon>Ascomycota</taxon>
        <taxon>Pezizomycotina</taxon>
        <taxon>Eurotiomycetes</taxon>
        <taxon>Eurotiomycetidae</taxon>
        <taxon>Eurotiales</taxon>
        <taxon>Aspergillaceae</taxon>
        <taxon>Aspergillus</taxon>
        <taxon>Aspergillus subgen. Circumdati</taxon>
    </lineage>
</organism>
<proteinExistence type="predicted"/>
<evidence type="ECO:0000256" key="1">
    <source>
        <dbReference type="PROSITE-ProRule" id="PRU00325"/>
    </source>
</evidence>
<dbReference type="GeneID" id="36524785"/>
<accession>A0A2I2F7P3</accession>
<evidence type="ECO:0000256" key="2">
    <source>
        <dbReference type="SAM" id="MobiDB-lite"/>
    </source>
</evidence>
<feature type="domain" description="SWIM-type" evidence="3">
    <location>
        <begin position="96"/>
        <end position="139"/>
    </location>
</feature>
<evidence type="ECO:0000313" key="5">
    <source>
        <dbReference type="Proteomes" id="UP000234585"/>
    </source>
</evidence>
<sequence length="460" mass="51399">MSLPTKRLHRLSISNDMPDRRSLGEGPARPDSGQIESSTDESESDEEVFSKMHTIQGSSGIKYSLDKLENDAEARALVGLTSEFDITTCSKWPTGYRFQLSEHQQVHVGPDGYTCTCLTFLSCPTVACQHIFWLLDQLHSNFTPQDTSNTIPLSSDGHPPGHPRIEHLLHGKLEQIADQHNWPYTRSESEGGMTRPQKVKDIMTAFNPTILPEDFRPDLKDDTAHRRTPEQCVVQGDFEATMFRLATHDDAVYSRLCKAMPPGACAAIYFDKIQGQSRKLLADFDRYALTGHLPAENNDNSPIDVRAVLHEIQLNVHRIQNNIIARAPHGTESASKALITLLEDICNRNKDALDGNRWGRTTFHGEDEDNRNLYHQLIGTAEETGRCFVLDALEHLPASALHQFGDRLMGVQRKAEVNRAPKAYILKLGGLVRRAEAVGAVLGQKRLSTAVPRGQSKRTR</sequence>
<dbReference type="Proteomes" id="UP000234585">
    <property type="component" value="Unassembled WGS sequence"/>
</dbReference>
<keyword evidence="1" id="KW-0863">Zinc-finger</keyword>
<dbReference type="RefSeq" id="XP_024670653.1">
    <property type="nucleotide sequence ID" value="XM_024817625.1"/>
</dbReference>
<feature type="region of interest" description="Disordered" evidence="2">
    <location>
        <begin position="1"/>
        <end position="45"/>
    </location>
</feature>
<protein>
    <recommendedName>
        <fullName evidence="3">SWIM-type domain-containing protein</fullName>
    </recommendedName>
</protein>
<evidence type="ECO:0000313" key="4">
    <source>
        <dbReference type="EMBL" id="PLB36641.1"/>
    </source>
</evidence>
<dbReference type="AlphaFoldDB" id="A0A2I2F7P3"/>
<dbReference type="OrthoDB" id="5387895at2759"/>
<keyword evidence="1" id="KW-0862">Zinc</keyword>
<name>A0A2I2F7P3_ASPCN</name>
<dbReference type="PROSITE" id="PS50966">
    <property type="entry name" value="ZF_SWIM"/>
    <property type="match status" value="1"/>
</dbReference>
<gene>
    <name evidence="4" type="ORF">BDW47DRAFT_132651</name>
</gene>
<evidence type="ECO:0000259" key="3">
    <source>
        <dbReference type="PROSITE" id="PS50966"/>
    </source>
</evidence>
<dbReference type="EMBL" id="KZ559149">
    <property type="protein sequence ID" value="PLB36641.1"/>
    <property type="molecule type" value="Genomic_DNA"/>
</dbReference>
<keyword evidence="1" id="KW-0479">Metal-binding</keyword>